<name>F9G3G4_FUSOF</name>
<feature type="compositionally biased region" description="Polar residues" evidence="1">
    <location>
        <begin position="104"/>
        <end position="115"/>
    </location>
</feature>
<sequence>MDGFSLLVSLQQTRESVDTRCWIHGKGEDESTLELGAVAATLHRGRLDKPLRIGRRLNGSWLNRFSGSAPTNHTTYVPDAWRQWPKPPLMLDPRQRAVPGYSEPPQSSQLSKDRP</sequence>
<dbReference type="EMBL" id="AFQF01003306">
    <property type="protein sequence ID" value="EGU76296.1"/>
    <property type="molecule type" value="Genomic_DNA"/>
</dbReference>
<feature type="region of interest" description="Disordered" evidence="1">
    <location>
        <begin position="78"/>
        <end position="115"/>
    </location>
</feature>
<protein>
    <submittedName>
        <fullName evidence="2">Uncharacterized protein</fullName>
    </submittedName>
</protein>
<comment type="caution">
    <text evidence="2">The sequence shown here is derived from an EMBL/GenBank/DDBJ whole genome shotgun (WGS) entry which is preliminary data.</text>
</comment>
<dbReference type="AlphaFoldDB" id="F9G3G4"/>
<accession>F9G3G4</accession>
<gene>
    <name evidence="2" type="ORF">FOXB_13196</name>
</gene>
<reference evidence="2" key="1">
    <citation type="journal article" date="2012" name="Mol. Plant Microbe Interact.">
        <title>A highly conserved effector in Fusarium oxysporum is required for full virulence on Arabidopsis.</title>
        <authorList>
            <person name="Thatcher L.F."/>
            <person name="Gardiner D.M."/>
            <person name="Kazan K."/>
            <person name="Manners J."/>
        </authorList>
    </citation>
    <scope>NUCLEOTIDE SEQUENCE [LARGE SCALE GENOMIC DNA]</scope>
    <source>
        <strain evidence="2">Fo5176</strain>
    </source>
</reference>
<evidence type="ECO:0000256" key="1">
    <source>
        <dbReference type="SAM" id="MobiDB-lite"/>
    </source>
</evidence>
<organism evidence="2">
    <name type="scientific">Fusarium oxysporum (strain Fo5176)</name>
    <name type="common">Fusarium vascular wilt</name>
    <dbReference type="NCBI Taxonomy" id="660025"/>
    <lineage>
        <taxon>Eukaryota</taxon>
        <taxon>Fungi</taxon>
        <taxon>Dikarya</taxon>
        <taxon>Ascomycota</taxon>
        <taxon>Pezizomycotina</taxon>
        <taxon>Sordariomycetes</taxon>
        <taxon>Hypocreomycetidae</taxon>
        <taxon>Hypocreales</taxon>
        <taxon>Nectriaceae</taxon>
        <taxon>Fusarium</taxon>
        <taxon>Fusarium oxysporum species complex</taxon>
    </lineage>
</organism>
<proteinExistence type="predicted"/>
<evidence type="ECO:0000313" key="2">
    <source>
        <dbReference type="EMBL" id="EGU76296.1"/>
    </source>
</evidence>